<feature type="binding site" evidence="10">
    <location>
        <begin position="34"/>
        <end position="41"/>
    </location>
    <ligand>
        <name>GTP</name>
        <dbReference type="ChEBI" id="CHEBI:37565"/>
        <label>1</label>
    </ligand>
</feature>
<evidence type="ECO:0000256" key="7">
    <source>
        <dbReference type="ARBA" id="ARBA00023134"/>
    </source>
</evidence>
<feature type="transmembrane region" description="Helical" evidence="12">
    <location>
        <begin position="696"/>
        <end position="715"/>
    </location>
</feature>
<keyword evidence="12" id="KW-0410">Iron transport</keyword>
<dbReference type="Pfam" id="PF02421">
    <property type="entry name" value="FeoB_N"/>
    <property type="match status" value="1"/>
</dbReference>
<evidence type="ECO:0000256" key="8">
    <source>
        <dbReference type="ARBA" id="ARBA00023136"/>
    </source>
</evidence>
<dbReference type="Gene3D" id="1.10.287.1770">
    <property type="match status" value="1"/>
</dbReference>
<keyword evidence="11" id="KW-0460">Magnesium</keyword>
<keyword evidence="11" id="KW-0479">Metal-binding</keyword>
<evidence type="ECO:0000256" key="3">
    <source>
        <dbReference type="ARBA" id="ARBA00022475"/>
    </source>
</evidence>
<keyword evidence="7 10" id="KW-0342">GTP-binding</keyword>
<dbReference type="PROSITE" id="PS51711">
    <property type="entry name" value="G_FEOB"/>
    <property type="match status" value="1"/>
</dbReference>
<feature type="transmembrane region" description="Helical" evidence="12">
    <location>
        <begin position="432"/>
        <end position="452"/>
    </location>
</feature>
<dbReference type="PANTHER" id="PTHR43185:SF2">
    <property type="entry name" value="FERROUS IRON TRANSPORT PROTEIN B"/>
    <property type="match status" value="1"/>
</dbReference>
<dbReference type="Pfam" id="PF17910">
    <property type="entry name" value="FeoB_Cyto"/>
    <property type="match status" value="1"/>
</dbReference>
<dbReference type="InterPro" id="IPR027417">
    <property type="entry name" value="P-loop_NTPase"/>
</dbReference>
<organism evidence="14 15">
    <name type="scientific">Capnocytophaga granulosa</name>
    <dbReference type="NCBI Taxonomy" id="45242"/>
    <lineage>
        <taxon>Bacteria</taxon>
        <taxon>Pseudomonadati</taxon>
        <taxon>Bacteroidota</taxon>
        <taxon>Flavobacteriia</taxon>
        <taxon>Flavobacteriales</taxon>
        <taxon>Flavobacteriaceae</taxon>
        <taxon>Capnocytophaga</taxon>
    </lineage>
</organism>
<dbReference type="GO" id="GO:0005525">
    <property type="term" value="F:GTP binding"/>
    <property type="evidence" value="ECO:0007669"/>
    <property type="project" value="UniProtKB-KW"/>
</dbReference>
<feature type="transmembrane region" description="Helical" evidence="12">
    <location>
        <begin position="497"/>
        <end position="520"/>
    </location>
</feature>
<evidence type="ECO:0000256" key="12">
    <source>
        <dbReference type="RuleBase" id="RU362098"/>
    </source>
</evidence>
<evidence type="ECO:0000256" key="9">
    <source>
        <dbReference type="NCBIfam" id="TIGR00437"/>
    </source>
</evidence>
<dbReference type="GO" id="GO:0015093">
    <property type="term" value="F:ferrous iron transmembrane transporter activity"/>
    <property type="evidence" value="ECO:0007669"/>
    <property type="project" value="UniProtKB-UniRule"/>
</dbReference>
<dbReference type="InterPro" id="IPR030389">
    <property type="entry name" value="G_FEOB_dom"/>
</dbReference>
<evidence type="ECO:0000256" key="6">
    <source>
        <dbReference type="ARBA" id="ARBA00022989"/>
    </source>
</evidence>
<comment type="caution">
    <text evidence="14">The sequence shown here is derived from an EMBL/GenBank/DDBJ whole genome shotgun (WGS) entry which is preliminary data.</text>
</comment>
<keyword evidence="12" id="KW-0408">Iron</keyword>
<dbReference type="InterPro" id="IPR011642">
    <property type="entry name" value="Gate_dom"/>
</dbReference>
<feature type="binding site" evidence="11">
    <location>
        <position position="45"/>
    </location>
    <ligand>
        <name>Mg(2+)</name>
        <dbReference type="ChEBI" id="CHEBI:18420"/>
        <label>2</label>
    </ligand>
</feature>
<feature type="transmembrane region" description="Helical" evidence="12">
    <location>
        <begin position="472"/>
        <end position="490"/>
    </location>
</feature>
<keyword evidence="8 12" id="KW-0472">Membrane</keyword>
<feature type="domain" description="FeoB-type G" evidence="13">
    <location>
        <begin position="27"/>
        <end position="189"/>
    </location>
</feature>
<keyword evidence="15" id="KW-1185">Reference proteome</keyword>
<evidence type="ECO:0000256" key="11">
    <source>
        <dbReference type="PIRSR" id="PIRSR603373-2"/>
    </source>
</evidence>
<feature type="binding site" evidence="11">
    <location>
        <position position="49"/>
    </location>
    <ligand>
        <name>Mg(2+)</name>
        <dbReference type="ChEBI" id="CHEBI:18420"/>
        <label>2</label>
    </ligand>
</feature>
<dbReference type="InterPro" id="IPR041069">
    <property type="entry name" value="FeoB_Cyto"/>
</dbReference>
<evidence type="ECO:0000256" key="2">
    <source>
        <dbReference type="ARBA" id="ARBA00022448"/>
    </source>
</evidence>
<feature type="binding site" evidence="10">
    <location>
        <begin position="140"/>
        <end position="143"/>
    </location>
    <ligand>
        <name>GTP</name>
        <dbReference type="ChEBI" id="CHEBI:37565"/>
        <label>1</label>
    </ligand>
</feature>
<dbReference type="Proteomes" id="UP000182771">
    <property type="component" value="Unassembled WGS sequence"/>
</dbReference>
<dbReference type="OrthoDB" id="9809127at2"/>
<feature type="transmembrane region" description="Helical" evidence="12">
    <location>
        <begin position="590"/>
        <end position="615"/>
    </location>
</feature>
<dbReference type="Pfam" id="PF07670">
    <property type="entry name" value="Gate"/>
    <property type="match status" value="2"/>
</dbReference>
<evidence type="ECO:0000313" key="14">
    <source>
        <dbReference type="EMBL" id="SDW63688.1"/>
    </source>
</evidence>
<dbReference type="Gene3D" id="3.40.50.300">
    <property type="entry name" value="P-loop containing nucleotide triphosphate hydrolases"/>
    <property type="match status" value="1"/>
</dbReference>
<keyword evidence="3" id="KW-1003">Cell membrane</keyword>
<feature type="transmembrane region" description="Helical" evidence="12">
    <location>
        <begin position="319"/>
        <end position="337"/>
    </location>
</feature>
<evidence type="ECO:0000256" key="4">
    <source>
        <dbReference type="ARBA" id="ARBA00022692"/>
    </source>
</evidence>
<keyword evidence="5 10" id="KW-0547">Nucleotide-binding</keyword>
<evidence type="ECO:0000256" key="10">
    <source>
        <dbReference type="PIRSR" id="PIRSR603373-1"/>
    </source>
</evidence>
<proteinExistence type="inferred from homology"/>
<dbReference type="NCBIfam" id="TIGR00437">
    <property type="entry name" value="feoB"/>
    <property type="match status" value="1"/>
</dbReference>
<feature type="binding site" evidence="11">
    <location>
        <position position="46"/>
    </location>
    <ligand>
        <name>Mg(2+)</name>
        <dbReference type="ChEBI" id="CHEBI:18420"/>
        <label>2</label>
    </ligand>
</feature>
<feature type="binding site" evidence="11">
    <location>
        <position position="48"/>
    </location>
    <ligand>
        <name>Mg(2+)</name>
        <dbReference type="ChEBI" id="CHEBI:18420"/>
        <label>2</label>
    </ligand>
</feature>
<keyword evidence="12" id="KW-0406">Ion transport</keyword>
<feature type="transmembrane region" description="Helical" evidence="12">
    <location>
        <begin position="656"/>
        <end position="676"/>
    </location>
</feature>
<dbReference type="SUPFAM" id="SSF52540">
    <property type="entry name" value="P-loop containing nucleoside triphosphate hydrolases"/>
    <property type="match status" value="1"/>
</dbReference>
<protein>
    <recommendedName>
        <fullName evidence="9 12">Ferrous iron transport protein B</fullName>
    </recommendedName>
</protein>
<keyword evidence="4 12" id="KW-0812">Transmembrane</keyword>
<evidence type="ECO:0000256" key="1">
    <source>
        <dbReference type="ARBA" id="ARBA00004651"/>
    </source>
</evidence>
<feature type="binding site" evidence="10">
    <location>
        <begin position="80"/>
        <end position="83"/>
    </location>
    <ligand>
        <name>GTP</name>
        <dbReference type="ChEBI" id="CHEBI:37565"/>
        <label>1</label>
    </ligand>
</feature>
<gene>
    <name evidence="14" type="ORF">SAMN05444420_10376</name>
</gene>
<dbReference type="GO" id="GO:0005886">
    <property type="term" value="C:plasma membrane"/>
    <property type="evidence" value="ECO:0007669"/>
    <property type="project" value="UniProtKB-SubCell"/>
</dbReference>
<dbReference type="EMBL" id="FNND01000003">
    <property type="protein sequence ID" value="SDW63688.1"/>
    <property type="molecule type" value="Genomic_DNA"/>
</dbReference>
<evidence type="ECO:0000259" key="13">
    <source>
        <dbReference type="PROSITE" id="PS51711"/>
    </source>
</evidence>
<sequence length="723" mass="80185">MKNTCDTCALNPSASLKPLGEETGTFDYTIALAGNPNTGKSTVFNALTGLRQHTGNWPGKTVTRAEGSFLFHDLRYKIIDLPGTYSLLSTSEDEEVARDFILFGKPDVTVIVVDASRLERNLSLTLQILEITDKAVLCLNLMDEASRHHISIDTRTLSRDLGIPVVATSARTREGIDDLLLAIEEVVSGKFQTKKKTFIELPKQHIEAIAQLEQILNKLNPTLPNTHWLAMRLIEGDQSIKKGIAEGSFSEKNNPEEQKHLLHIAQKYHQLLGDNYRNDLVEAIYAQASALTNASVSTDLSARSFRIDRAIDRIVTHKFWGFPIMFLLLAIVLWITITGANYPSELLSDFFVGWLYPLLKSGAETLHFPWWLSGFLIDGIYLATTWVISVMLPPMAIFFPLFTLLEDFGYLPRVAFNLDKLFRRAGAHGKQALTMSMGFGCNAAGVVATRIINSPREKLIAIITNNFSLCNGRWPTQILIATLFIGALVPKQWSGTVSMLAVIGIAILGIIFSFFTSWLLSRTLLKGESSFFVLELPPYRPPRFFQTLYTSLIDRTLIVLWRAIVFAAPAGAIIWLICNIQIGSQPIALWLIHGLDPIGIFIGLNGVILLAYIVAIPANEIVIPTILMLTTMLLGQATAGEAGVLVEASTSEIDTLLHAGGWSLLTAINLMLFSLLHNPCSTTIYTIYKETNSKKWTLIATFLPVLYGVLVCFLLSRVWKIAF</sequence>
<dbReference type="PANTHER" id="PTHR43185">
    <property type="entry name" value="FERROUS IRON TRANSPORT PROTEIN B"/>
    <property type="match status" value="1"/>
</dbReference>
<dbReference type="Pfam" id="PF07664">
    <property type="entry name" value="FeoB_C"/>
    <property type="match status" value="1"/>
</dbReference>
<dbReference type="RefSeq" id="WP_009642048.1">
    <property type="nucleotide sequence ID" value="NZ_CAJPRD010000037.1"/>
</dbReference>
<keyword evidence="2 12" id="KW-0813">Transport</keyword>
<dbReference type="InterPro" id="IPR006073">
    <property type="entry name" value="GTP-bd"/>
</dbReference>
<dbReference type="CDD" id="cd01879">
    <property type="entry name" value="FeoB"/>
    <property type="match status" value="1"/>
</dbReference>
<comment type="subcellular location">
    <subcellularLocation>
        <location evidence="12">Cell inner membrane</location>
        <topology evidence="12">Multi-pass membrane protein</topology>
    </subcellularLocation>
    <subcellularLocation>
        <location evidence="1">Cell membrane</location>
        <topology evidence="1">Multi-pass membrane protein</topology>
    </subcellularLocation>
</comment>
<evidence type="ECO:0000256" key="5">
    <source>
        <dbReference type="ARBA" id="ARBA00022741"/>
    </source>
</evidence>
<keyword evidence="6 12" id="KW-1133">Transmembrane helix</keyword>
<feature type="transmembrane region" description="Helical" evidence="12">
    <location>
        <begin position="558"/>
        <end position="578"/>
    </location>
</feature>
<comment type="function">
    <text evidence="12">Probable transporter of a GTP-driven Fe(2+) uptake system.</text>
</comment>
<reference evidence="14 15" key="1">
    <citation type="submission" date="2016-10" db="EMBL/GenBank/DDBJ databases">
        <authorList>
            <person name="Varghese N."/>
            <person name="Submissions S."/>
        </authorList>
    </citation>
    <scope>NUCLEOTIDE SEQUENCE [LARGE SCALE GENOMIC DNA]</scope>
    <source>
        <strain evidence="14 15">DSM 11449</strain>
    </source>
</reference>
<comment type="similarity">
    <text evidence="12">Belongs to the TRAFAC class TrmE-Era-EngA-EngB-Septin-like GTPase superfamily. FeoB GTPase (TC 9.A.8) family.</text>
</comment>
<dbReference type="InterPro" id="IPR050860">
    <property type="entry name" value="FeoB_GTPase"/>
</dbReference>
<dbReference type="GeneID" id="85016989"/>
<accession>A0A1H2V5T9</accession>
<feature type="transmembrane region" description="Helical" evidence="12">
    <location>
        <begin position="621"/>
        <end position="644"/>
    </location>
</feature>
<dbReference type="GO" id="GO:0046872">
    <property type="term" value="F:metal ion binding"/>
    <property type="evidence" value="ECO:0007669"/>
    <property type="project" value="UniProtKB-KW"/>
</dbReference>
<dbReference type="PRINTS" id="PR00326">
    <property type="entry name" value="GTP1OBG"/>
</dbReference>
<dbReference type="AlphaFoldDB" id="A0A1H2V5T9"/>
<dbReference type="InterPro" id="IPR011640">
    <property type="entry name" value="Fe2_transport_prot_B_C"/>
</dbReference>
<dbReference type="InterPro" id="IPR003373">
    <property type="entry name" value="Fe2_transport_prot-B"/>
</dbReference>
<name>A0A1H2V5T9_9FLAO</name>
<evidence type="ECO:0000313" key="15">
    <source>
        <dbReference type="Proteomes" id="UP000182771"/>
    </source>
</evidence>